<dbReference type="Proteomes" id="UP000231464">
    <property type="component" value="Unassembled WGS sequence"/>
</dbReference>
<reference evidence="2" key="1">
    <citation type="submission" date="2017-09" db="EMBL/GenBank/DDBJ databases">
        <title>Depth-based differentiation of microbial function through sediment-hosted aquifers and enrichment of novel symbionts in the deep terrestrial subsurface.</title>
        <authorList>
            <person name="Probst A.J."/>
            <person name="Ladd B."/>
            <person name="Jarett J.K."/>
            <person name="Geller-Mcgrath D.E."/>
            <person name="Sieber C.M.K."/>
            <person name="Emerson J.B."/>
            <person name="Anantharaman K."/>
            <person name="Thomas B.C."/>
            <person name="Malmstrom R."/>
            <person name="Stieglmeier M."/>
            <person name="Klingl A."/>
            <person name="Woyke T."/>
            <person name="Ryan C.M."/>
            <person name="Banfield J.F."/>
        </authorList>
    </citation>
    <scope>NUCLEOTIDE SEQUENCE [LARGE SCALE GENOMIC DNA]</scope>
</reference>
<evidence type="ECO:0000313" key="2">
    <source>
        <dbReference type="Proteomes" id="UP000231464"/>
    </source>
</evidence>
<organism evidence="1 2">
    <name type="scientific">Candidatus Kuenenbacteria bacterium CG10_big_fil_rev_8_21_14_0_10_36_11</name>
    <dbReference type="NCBI Taxonomy" id="1974618"/>
    <lineage>
        <taxon>Bacteria</taxon>
        <taxon>Candidatus Kueneniibacteriota</taxon>
    </lineage>
</organism>
<name>A0A2M6WAB6_9BACT</name>
<dbReference type="EMBL" id="PFBP01000037">
    <property type="protein sequence ID" value="PIT89748.1"/>
    <property type="molecule type" value="Genomic_DNA"/>
</dbReference>
<protein>
    <recommendedName>
        <fullName evidence="3">30S ribosomal protein S21</fullName>
    </recommendedName>
</protein>
<gene>
    <name evidence="1" type="ORF">COU23_02230</name>
</gene>
<accession>A0A2M6WAB6</accession>
<dbReference type="AlphaFoldDB" id="A0A2M6WAB6"/>
<sequence length="88" mass="10532">MPVEVKRKPNESTYSLLRRFQDRVKKGRAVVLAKKNKHFEKAKTKHQTKKDALRRLELRKKRDFLIKTGKITEEMLEQSFGKGKHKKR</sequence>
<evidence type="ECO:0008006" key="3">
    <source>
        <dbReference type="Google" id="ProtNLM"/>
    </source>
</evidence>
<proteinExistence type="predicted"/>
<evidence type="ECO:0000313" key="1">
    <source>
        <dbReference type="EMBL" id="PIT89748.1"/>
    </source>
</evidence>
<comment type="caution">
    <text evidence="1">The sequence shown here is derived from an EMBL/GenBank/DDBJ whole genome shotgun (WGS) entry which is preliminary data.</text>
</comment>